<keyword evidence="8" id="KW-1185">Reference proteome</keyword>
<dbReference type="PANTHER" id="PTHR11069">
    <property type="entry name" value="GLUCOSYLCERAMIDASE"/>
    <property type="match status" value="1"/>
</dbReference>
<dbReference type="Proteomes" id="UP001632037">
    <property type="component" value="Unassembled WGS sequence"/>
</dbReference>
<feature type="signal peptide" evidence="4">
    <location>
        <begin position="1"/>
        <end position="24"/>
    </location>
</feature>
<feature type="domain" description="Glycosyl hydrolase family 30 TIM-barrel" evidence="5">
    <location>
        <begin position="105"/>
        <end position="466"/>
    </location>
</feature>
<protein>
    <recommendedName>
        <fullName evidence="9">Glucosylceramidase</fullName>
    </recommendedName>
</protein>
<organism evidence="7 8">
    <name type="scientific">Phytophthora oleae</name>
    <dbReference type="NCBI Taxonomy" id="2107226"/>
    <lineage>
        <taxon>Eukaryota</taxon>
        <taxon>Sar</taxon>
        <taxon>Stramenopiles</taxon>
        <taxon>Oomycota</taxon>
        <taxon>Peronosporomycetes</taxon>
        <taxon>Peronosporales</taxon>
        <taxon>Peronosporaceae</taxon>
        <taxon>Phytophthora</taxon>
    </lineage>
</organism>
<feature type="domain" description="Glycosyl hydrolase family 30 beta sandwich" evidence="6">
    <location>
        <begin position="469"/>
        <end position="532"/>
    </location>
</feature>
<dbReference type="EMBL" id="JBIMZQ010000019">
    <property type="protein sequence ID" value="KAL3665727.1"/>
    <property type="molecule type" value="Genomic_DNA"/>
</dbReference>
<evidence type="ECO:0000259" key="5">
    <source>
        <dbReference type="Pfam" id="PF02055"/>
    </source>
</evidence>
<gene>
    <name evidence="7" type="ORF">V7S43_009160</name>
</gene>
<evidence type="ECO:0000256" key="3">
    <source>
        <dbReference type="ARBA" id="ARBA00022801"/>
    </source>
</evidence>
<reference evidence="7 8" key="1">
    <citation type="submission" date="2024-09" db="EMBL/GenBank/DDBJ databases">
        <title>Genome sequencing and assembly of Phytophthora oleae, isolate VK10A, causative agent of rot of olive drupes.</title>
        <authorList>
            <person name="Conti Taguali S."/>
            <person name="Riolo M."/>
            <person name="La Spada F."/>
            <person name="Cacciola S.O."/>
            <person name="Dionisio G."/>
        </authorList>
    </citation>
    <scope>NUCLEOTIDE SEQUENCE [LARGE SCALE GENOMIC DNA]</scope>
    <source>
        <strain evidence="7 8">VK10A</strain>
    </source>
</reference>
<dbReference type="FunFam" id="3.20.20.80:FF:000109">
    <property type="entry name" value="Glucosylceramidase 3"/>
    <property type="match status" value="1"/>
</dbReference>
<keyword evidence="2 4" id="KW-0732">Signal</keyword>
<evidence type="ECO:0000256" key="4">
    <source>
        <dbReference type="SAM" id="SignalP"/>
    </source>
</evidence>
<dbReference type="AlphaFoldDB" id="A0ABD3FH33"/>
<dbReference type="Gene3D" id="3.20.20.80">
    <property type="entry name" value="Glycosidases"/>
    <property type="match status" value="1"/>
</dbReference>
<accession>A0ABD3FH33</accession>
<proteinExistence type="inferred from homology"/>
<dbReference type="PANTHER" id="PTHR11069:SF23">
    <property type="entry name" value="LYSOSOMAL ACID GLUCOSYLCERAMIDASE"/>
    <property type="match status" value="1"/>
</dbReference>
<sequence length="543" mass="61123">MKVLTPLTLVSSLLLALYAVESSAACSSYSSRFQRDLEGVCVCNEKECDSISSSYTTLKAGQVGVYTSSKDGKRLVYTVVDVDESPVDDPTYSIDVSTQYQTMLGFGGGYTDAAAINLYKLSPKLQDVALDQYFGETGLEYNLGRVPIGSTDFSTHSYTYNDKVDDFKMTNFTIACDKDPVSKKIEMIQRSLNMSTEMKLFASSWAPPLWMTQGDSVINCVMKGKPGDKYWTALALYYSKFFDAYKEEGIDFWAMTVQNEPKKPPFSSIVSTWESLRITGEEERDFIKLNLGPTMEKNHPGLKIMAHDEQKPDIMGRLEMFEDPESKKYLSGLAFHWYKNIDFILPGAGDFKQLEKFNEAYPDMFLLGTEACSGYLPKLIGTGKGPALGNLKKSWKRAQNYARDIIEDMNNMAAGWVDWNLYLDTAGGPNWAKNMVDAPILIDELNGEEFYKQPMFYIMGHFSKFIPAGTKRIEFPKTETLSDFHRCAFVTPDNQIVMLFLNRDSDEVTISVKQTDDNTFTLTLPPNSMQTVILPASEDTKIL</sequence>
<evidence type="ECO:0000256" key="1">
    <source>
        <dbReference type="ARBA" id="ARBA00005382"/>
    </source>
</evidence>
<dbReference type="InterPro" id="IPR017853">
    <property type="entry name" value="GH"/>
</dbReference>
<comment type="similarity">
    <text evidence="1">Belongs to the glycosyl hydrolase 30 family.</text>
</comment>
<name>A0ABD3FH33_9STRA</name>
<feature type="chain" id="PRO_5044759965" description="Glucosylceramidase" evidence="4">
    <location>
        <begin position="25"/>
        <end position="543"/>
    </location>
</feature>
<comment type="caution">
    <text evidence="7">The sequence shown here is derived from an EMBL/GenBank/DDBJ whole genome shotgun (WGS) entry which is preliminary data.</text>
</comment>
<dbReference type="SUPFAM" id="SSF51445">
    <property type="entry name" value="(Trans)glycosidases"/>
    <property type="match status" value="1"/>
</dbReference>
<dbReference type="PRINTS" id="PR00843">
    <property type="entry name" value="GLHYDRLASE30"/>
</dbReference>
<dbReference type="InterPro" id="IPR033452">
    <property type="entry name" value="GH30_C"/>
</dbReference>
<dbReference type="Pfam" id="PF02055">
    <property type="entry name" value="Glyco_hydro_30"/>
    <property type="match status" value="1"/>
</dbReference>
<dbReference type="GO" id="GO:0016787">
    <property type="term" value="F:hydrolase activity"/>
    <property type="evidence" value="ECO:0007669"/>
    <property type="project" value="UniProtKB-KW"/>
</dbReference>
<dbReference type="InterPro" id="IPR033453">
    <property type="entry name" value="Glyco_hydro_30_TIM-barrel"/>
</dbReference>
<dbReference type="FunFam" id="2.60.40.1180:FF:000035">
    <property type="entry name" value="Glucosylceramidase 3"/>
    <property type="match status" value="1"/>
</dbReference>
<evidence type="ECO:0000256" key="2">
    <source>
        <dbReference type="ARBA" id="ARBA00022729"/>
    </source>
</evidence>
<dbReference type="InterPro" id="IPR001139">
    <property type="entry name" value="Glyco_hydro_30"/>
</dbReference>
<dbReference type="Gene3D" id="2.60.40.1180">
    <property type="entry name" value="Golgi alpha-mannosidase II"/>
    <property type="match status" value="1"/>
</dbReference>
<evidence type="ECO:0008006" key="9">
    <source>
        <dbReference type="Google" id="ProtNLM"/>
    </source>
</evidence>
<dbReference type="Pfam" id="PF17189">
    <property type="entry name" value="Glyco_hydro_30C"/>
    <property type="match status" value="1"/>
</dbReference>
<keyword evidence="3" id="KW-0378">Hydrolase</keyword>
<dbReference type="InterPro" id="IPR013780">
    <property type="entry name" value="Glyco_hydro_b"/>
</dbReference>
<evidence type="ECO:0000313" key="8">
    <source>
        <dbReference type="Proteomes" id="UP001632037"/>
    </source>
</evidence>
<evidence type="ECO:0000313" key="7">
    <source>
        <dbReference type="EMBL" id="KAL3665727.1"/>
    </source>
</evidence>
<evidence type="ECO:0000259" key="6">
    <source>
        <dbReference type="Pfam" id="PF17189"/>
    </source>
</evidence>